<evidence type="ECO:0000256" key="3">
    <source>
        <dbReference type="ARBA" id="ARBA00022833"/>
    </source>
</evidence>
<evidence type="ECO:0000256" key="2">
    <source>
        <dbReference type="ARBA" id="ARBA00022771"/>
    </source>
</evidence>
<feature type="domain" description="C2H2-type" evidence="4">
    <location>
        <begin position="139"/>
        <end position="164"/>
    </location>
</feature>
<dbReference type="EMBL" id="MU859143">
    <property type="protein sequence ID" value="KAK3951623.1"/>
    <property type="molecule type" value="Genomic_DNA"/>
</dbReference>
<keyword evidence="3" id="KW-0862">Zinc</keyword>
<feature type="domain" description="C2H2-type" evidence="4">
    <location>
        <begin position="102"/>
        <end position="126"/>
    </location>
</feature>
<sequence length="169" mass="19166">MLRTHEFMQPWDCEALPVSGEDFPCPLKDCKKPQNTLEELKRHMKSHRKNIAFTRQRAAVSKSQPNNKDVFTVFKCLACSTAFLTREKRAEHIAWECPAPVLLCPFAGCGETFCKSQMASHVTGKHHDEPNWTQMMDGYACFSKGCSYVASSAEYLHQHMTNVHKVSGV</sequence>
<evidence type="ECO:0000256" key="1">
    <source>
        <dbReference type="ARBA" id="ARBA00022723"/>
    </source>
</evidence>
<accession>A0AAN6NWW5</accession>
<feature type="domain" description="C2H2-type" evidence="4">
    <location>
        <begin position="74"/>
        <end position="94"/>
    </location>
</feature>
<dbReference type="SUPFAM" id="SSF49599">
    <property type="entry name" value="TRAF domain-like"/>
    <property type="match status" value="1"/>
</dbReference>
<dbReference type="AlphaFoldDB" id="A0AAN6NWW5"/>
<dbReference type="InterPro" id="IPR013087">
    <property type="entry name" value="Znf_C2H2_type"/>
</dbReference>
<protein>
    <recommendedName>
        <fullName evidence="4">C2H2-type domain-containing protein</fullName>
    </recommendedName>
</protein>
<dbReference type="GO" id="GO:0008270">
    <property type="term" value="F:zinc ion binding"/>
    <property type="evidence" value="ECO:0007669"/>
    <property type="project" value="UniProtKB-KW"/>
</dbReference>
<proteinExistence type="predicted"/>
<gene>
    <name evidence="5" type="ORF">QBC32DRAFT_159705</name>
</gene>
<dbReference type="InterPro" id="IPR013083">
    <property type="entry name" value="Znf_RING/FYVE/PHD"/>
</dbReference>
<evidence type="ECO:0000313" key="5">
    <source>
        <dbReference type="EMBL" id="KAK3951623.1"/>
    </source>
</evidence>
<evidence type="ECO:0000259" key="4">
    <source>
        <dbReference type="SMART" id="SM00355"/>
    </source>
</evidence>
<dbReference type="InterPro" id="IPR001293">
    <property type="entry name" value="Znf_TRAF"/>
</dbReference>
<keyword evidence="6" id="KW-1185">Reference proteome</keyword>
<dbReference type="SMART" id="SM00355">
    <property type="entry name" value="ZnF_C2H2"/>
    <property type="match status" value="4"/>
</dbReference>
<keyword evidence="2" id="KW-0863">Zinc-finger</keyword>
<dbReference type="Proteomes" id="UP001303222">
    <property type="component" value="Unassembled WGS sequence"/>
</dbReference>
<name>A0AAN6NWW5_9PEZI</name>
<evidence type="ECO:0000313" key="6">
    <source>
        <dbReference type="Proteomes" id="UP001303222"/>
    </source>
</evidence>
<dbReference type="Pfam" id="PF02176">
    <property type="entry name" value="zf-TRAF"/>
    <property type="match status" value="1"/>
</dbReference>
<reference evidence="5" key="1">
    <citation type="journal article" date="2023" name="Mol. Phylogenet. Evol.">
        <title>Genome-scale phylogeny and comparative genomics of the fungal order Sordariales.</title>
        <authorList>
            <person name="Hensen N."/>
            <person name="Bonometti L."/>
            <person name="Westerberg I."/>
            <person name="Brannstrom I.O."/>
            <person name="Guillou S."/>
            <person name="Cros-Aarteil S."/>
            <person name="Calhoun S."/>
            <person name="Haridas S."/>
            <person name="Kuo A."/>
            <person name="Mondo S."/>
            <person name="Pangilinan J."/>
            <person name="Riley R."/>
            <person name="LaButti K."/>
            <person name="Andreopoulos B."/>
            <person name="Lipzen A."/>
            <person name="Chen C."/>
            <person name="Yan M."/>
            <person name="Daum C."/>
            <person name="Ng V."/>
            <person name="Clum A."/>
            <person name="Steindorff A."/>
            <person name="Ohm R.A."/>
            <person name="Martin F."/>
            <person name="Silar P."/>
            <person name="Natvig D.O."/>
            <person name="Lalanne C."/>
            <person name="Gautier V."/>
            <person name="Ament-Velasquez S.L."/>
            <person name="Kruys A."/>
            <person name="Hutchinson M.I."/>
            <person name="Powell A.J."/>
            <person name="Barry K."/>
            <person name="Miller A.N."/>
            <person name="Grigoriev I.V."/>
            <person name="Debuchy R."/>
            <person name="Gladieux P."/>
            <person name="Hiltunen Thoren M."/>
            <person name="Johannesson H."/>
        </authorList>
    </citation>
    <scope>NUCLEOTIDE SEQUENCE</scope>
    <source>
        <strain evidence="5">CBS 626.80</strain>
    </source>
</reference>
<reference evidence="5" key="2">
    <citation type="submission" date="2023-06" db="EMBL/GenBank/DDBJ databases">
        <authorList>
            <consortium name="Lawrence Berkeley National Laboratory"/>
            <person name="Mondo S.J."/>
            <person name="Hensen N."/>
            <person name="Bonometti L."/>
            <person name="Westerberg I."/>
            <person name="Brannstrom I.O."/>
            <person name="Guillou S."/>
            <person name="Cros-Aarteil S."/>
            <person name="Calhoun S."/>
            <person name="Haridas S."/>
            <person name="Kuo A."/>
            <person name="Pangilinan J."/>
            <person name="Riley R."/>
            <person name="Labutti K."/>
            <person name="Andreopoulos B."/>
            <person name="Lipzen A."/>
            <person name="Chen C."/>
            <person name="Yanf M."/>
            <person name="Daum C."/>
            <person name="Ng V."/>
            <person name="Clum A."/>
            <person name="Steindorff A."/>
            <person name="Ohm R."/>
            <person name="Martin F."/>
            <person name="Silar P."/>
            <person name="Natvig D."/>
            <person name="Lalanne C."/>
            <person name="Gautier V."/>
            <person name="Ament-Velasquez S.L."/>
            <person name="Kruys A."/>
            <person name="Hutchinson M.I."/>
            <person name="Powell A.J."/>
            <person name="Barry K."/>
            <person name="Miller A.N."/>
            <person name="Grigoriev I.V."/>
            <person name="Debuchy R."/>
            <person name="Gladieux P."/>
            <person name="Thoren M.H."/>
            <person name="Johannesson H."/>
        </authorList>
    </citation>
    <scope>NUCLEOTIDE SEQUENCE</scope>
    <source>
        <strain evidence="5">CBS 626.80</strain>
    </source>
</reference>
<organism evidence="5 6">
    <name type="scientific">Pseudoneurospora amorphoporcata</name>
    <dbReference type="NCBI Taxonomy" id="241081"/>
    <lineage>
        <taxon>Eukaryota</taxon>
        <taxon>Fungi</taxon>
        <taxon>Dikarya</taxon>
        <taxon>Ascomycota</taxon>
        <taxon>Pezizomycotina</taxon>
        <taxon>Sordariomycetes</taxon>
        <taxon>Sordariomycetidae</taxon>
        <taxon>Sordariales</taxon>
        <taxon>Sordariaceae</taxon>
        <taxon>Pseudoneurospora</taxon>
    </lineage>
</organism>
<keyword evidence="1" id="KW-0479">Metal-binding</keyword>
<feature type="domain" description="C2H2-type" evidence="4">
    <location>
        <begin position="23"/>
        <end position="47"/>
    </location>
</feature>
<comment type="caution">
    <text evidence="5">The sequence shown here is derived from an EMBL/GenBank/DDBJ whole genome shotgun (WGS) entry which is preliminary data.</text>
</comment>
<dbReference type="Gene3D" id="3.30.40.10">
    <property type="entry name" value="Zinc/RING finger domain, C3HC4 (zinc finger)"/>
    <property type="match status" value="1"/>
</dbReference>